<keyword evidence="2" id="KW-0436">Ligase</keyword>
<dbReference type="Gene3D" id="3.30.300.30">
    <property type="match status" value="1"/>
</dbReference>
<evidence type="ECO:0000313" key="5">
    <source>
        <dbReference type="EMBL" id="MFC7580092.1"/>
    </source>
</evidence>
<comment type="similarity">
    <text evidence="1">Belongs to the ATP-dependent AMP-binding enzyme family.</text>
</comment>
<dbReference type="Proteomes" id="UP001596527">
    <property type="component" value="Unassembled WGS sequence"/>
</dbReference>
<feature type="domain" description="AMP-dependent synthetase/ligase" evidence="3">
    <location>
        <begin position="15"/>
        <end position="386"/>
    </location>
</feature>
<evidence type="ECO:0000256" key="2">
    <source>
        <dbReference type="ARBA" id="ARBA00022598"/>
    </source>
</evidence>
<evidence type="ECO:0000259" key="3">
    <source>
        <dbReference type="Pfam" id="PF00501"/>
    </source>
</evidence>
<dbReference type="Gene3D" id="3.40.50.12780">
    <property type="entry name" value="N-terminal domain of ligase-like"/>
    <property type="match status" value="1"/>
</dbReference>
<evidence type="ECO:0000259" key="4">
    <source>
        <dbReference type="Pfam" id="PF13193"/>
    </source>
</evidence>
<dbReference type="EMBL" id="JBHTEF010000001">
    <property type="protein sequence ID" value="MFC7580092.1"/>
    <property type="molecule type" value="Genomic_DNA"/>
</dbReference>
<reference evidence="6" key="1">
    <citation type="journal article" date="2019" name="Int. J. Syst. Evol. Microbiol.">
        <title>The Global Catalogue of Microorganisms (GCM) 10K type strain sequencing project: providing services to taxonomists for standard genome sequencing and annotation.</title>
        <authorList>
            <consortium name="The Broad Institute Genomics Platform"/>
            <consortium name="The Broad Institute Genome Sequencing Center for Infectious Disease"/>
            <person name="Wu L."/>
            <person name="Ma J."/>
        </authorList>
    </citation>
    <scope>NUCLEOTIDE SEQUENCE [LARGE SCALE GENOMIC DNA]</scope>
    <source>
        <strain evidence="6">CCUG 56698</strain>
    </source>
</reference>
<dbReference type="SUPFAM" id="SSF56801">
    <property type="entry name" value="Acetyl-CoA synthetase-like"/>
    <property type="match status" value="1"/>
</dbReference>
<dbReference type="InterPro" id="IPR020845">
    <property type="entry name" value="AMP-binding_CS"/>
</dbReference>
<dbReference type="Pfam" id="PF00501">
    <property type="entry name" value="AMP-binding"/>
    <property type="match status" value="1"/>
</dbReference>
<keyword evidence="6" id="KW-1185">Reference proteome</keyword>
<dbReference type="InterPro" id="IPR042099">
    <property type="entry name" value="ANL_N_sf"/>
</dbReference>
<comment type="caution">
    <text evidence="5">The sequence shown here is derived from an EMBL/GenBank/DDBJ whole genome shotgun (WGS) entry which is preliminary data.</text>
</comment>
<dbReference type="InterPro" id="IPR000873">
    <property type="entry name" value="AMP-dep_synth/lig_dom"/>
</dbReference>
<dbReference type="PANTHER" id="PTHR43201">
    <property type="entry name" value="ACYL-COA SYNTHETASE"/>
    <property type="match status" value="1"/>
</dbReference>
<gene>
    <name evidence="5" type="ORF">ACFQWG_02495</name>
</gene>
<proteinExistence type="inferred from homology"/>
<name>A0ABW2SJ40_9ACTO</name>
<dbReference type="PROSITE" id="PS00455">
    <property type="entry name" value="AMP_BINDING"/>
    <property type="match status" value="1"/>
</dbReference>
<evidence type="ECO:0000313" key="6">
    <source>
        <dbReference type="Proteomes" id="UP001596527"/>
    </source>
</evidence>
<dbReference type="InterPro" id="IPR045851">
    <property type="entry name" value="AMP-bd_C_sf"/>
</dbReference>
<dbReference type="RefSeq" id="WP_380971792.1">
    <property type="nucleotide sequence ID" value="NZ_JBHTEF010000001.1"/>
</dbReference>
<evidence type="ECO:0000256" key="1">
    <source>
        <dbReference type="ARBA" id="ARBA00006432"/>
    </source>
</evidence>
<organism evidence="5 6">
    <name type="scientific">Schaalia naturae</name>
    <dbReference type="NCBI Taxonomy" id="635203"/>
    <lineage>
        <taxon>Bacteria</taxon>
        <taxon>Bacillati</taxon>
        <taxon>Actinomycetota</taxon>
        <taxon>Actinomycetes</taxon>
        <taxon>Actinomycetales</taxon>
        <taxon>Actinomycetaceae</taxon>
        <taxon>Schaalia</taxon>
    </lineage>
</organism>
<sequence>MMDIASGVTLRSLWDQQARERSDAEFLVFEDPDQGPVRRFTYREFDESINRAANVFLARGIGHGDRVAVQTHSSCEFVQCLFALAKIGAVTVPLNSSYTARECLEMTEQCGVRLLVSDSELFAQEGMEAISCDVIVVADGGGRPVRSSGGCRRDDWASLVAVASPVLGPCDPVDEDDLVEIMFTSGTESRPKGVMLTHANFVFSGLYCNWEMGMTVEDRLATAMVTSHVNFQLSALMPVLTAGATLVMLGRYSATRFWREIRAHGATLVQSMAMMVRTMMSQPVDPDERRHRVRDLHYFLPLSDGEKEAFEERFSVTLLNNYGATETLVGCLTDLPLQPRHWPSVGKAGLGYEVRIVDESGDAPVGGCGEILIHGVPGRSLMLGYWKDPEATAAAVDPDGWYHSGDLGYADAEGWIHFVDRHQDLIKRAGENVSATQVENVLMECPGVAEAAVVGIPDPVRDQAVKAVVVLDRDAPATQAQVRAFAAARLAYFKVPSVIEVRDDLPRGTYGKVIKNLLKD</sequence>
<dbReference type="PANTHER" id="PTHR43201:SF5">
    <property type="entry name" value="MEDIUM-CHAIN ACYL-COA LIGASE ACSF2, MITOCHONDRIAL"/>
    <property type="match status" value="1"/>
</dbReference>
<protein>
    <submittedName>
        <fullName evidence="5">AMP-binding protein</fullName>
    </submittedName>
</protein>
<dbReference type="Pfam" id="PF13193">
    <property type="entry name" value="AMP-binding_C"/>
    <property type="match status" value="1"/>
</dbReference>
<feature type="domain" description="AMP-binding enzyme C-terminal" evidence="4">
    <location>
        <begin position="437"/>
        <end position="512"/>
    </location>
</feature>
<dbReference type="InterPro" id="IPR025110">
    <property type="entry name" value="AMP-bd_C"/>
</dbReference>
<accession>A0ABW2SJ40</accession>